<feature type="non-terminal residue" evidence="2">
    <location>
        <position position="60"/>
    </location>
</feature>
<gene>
    <name evidence="2" type="ORF">ACJ73_10109</name>
</gene>
<organism evidence="2 3">
    <name type="scientific">Blastomyces percursus</name>
    <dbReference type="NCBI Taxonomy" id="1658174"/>
    <lineage>
        <taxon>Eukaryota</taxon>
        <taxon>Fungi</taxon>
        <taxon>Dikarya</taxon>
        <taxon>Ascomycota</taxon>
        <taxon>Pezizomycotina</taxon>
        <taxon>Eurotiomycetes</taxon>
        <taxon>Eurotiomycetidae</taxon>
        <taxon>Onygenales</taxon>
        <taxon>Ajellomycetaceae</taxon>
        <taxon>Blastomyces</taxon>
    </lineage>
</organism>
<proteinExistence type="predicted"/>
<dbReference type="VEuPathDB" id="FungiDB:ACJ73_10109"/>
<comment type="caution">
    <text evidence="2">The sequence shown here is derived from an EMBL/GenBank/DDBJ whole genome shotgun (WGS) entry which is preliminary data.</text>
</comment>
<dbReference type="EMBL" id="LGTZ01003380">
    <property type="protein sequence ID" value="OJD09751.1"/>
    <property type="molecule type" value="Genomic_DNA"/>
</dbReference>
<protein>
    <submittedName>
        <fullName evidence="2">Uncharacterized protein</fullName>
    </submittedName>
</protein>
<evidence type="ECO:0000256" key="1">
    <source>
        <dbReference type="SAM" id="MobiDB-lite"/>
    </source>
</evidence>
<accession>A0A1J9Q0F8</accession>
<name>A0A1J9Q0F8_9EURO</name>
<evidence type="ECO:0000313" key="2">
    <source>
        <dbReference type="EMBL" id="OJD09751.1"/>
    </source>
</evidence>
<dbReference type="Proteomes" id="UP000242791">
    <property type="component" value="Unassembled WGS sequence"/>
</dbReference>
<reference evidence="2 3" key="1">
    <citation type="submission" date="2015-08" db="EMBL/GenBank/DDBJ databases">
        <title>Emmonsia species relationships and genome sequence.</title>
        <authorList>
            <person name="Cuomo C.A."/>
            <person name="Schwartz I.S."/>
            <person name="Kenyon C."/>
            <person name="De Hoog G.S."/>
            <person name="Govender N.P."/>
            <person name="Botha A."/>
            <person name="Moreno L."/>
            <person name="De Vries M."/>
            <person name="Munoz J.F."/>
            <person name="Stielow J.B."/>
        </authorList>
    </citation>
    <scope>NUCLEOTIDE SEQUENCE [LARGE SCALE GENOMIC DNA]</scope>
    <source>
        <strain evidence="2 3">EI222</strain>
    </source>
</reference>
<feature type="region of interest" description="Disordered" evidence="1">
    <location>
        <begin position="28"/>
        <end position="60"/>
    </location>
</feature>
<evidence type="ECO:0000313" key="3">
    <source>
        <dbReference type="Proteomes" id="UP000242791"/>
    </source>
</evidence>
<feature type="compositionally biased region" description="Basic and acidic residues" evidence="1">
    <location>
        <begin position="45"/>
        <end position="60"/>
    </location>
</feature>
<keyword evidence="3" id="KW-1185">Reference proteome</keyword>
<dbReference type="AlphaFoldDB" id="A0A1J9Q0F8"/>
<sequence>MAVSLYNMFLLHSGFSSGLWRRLCIFGPTLPKNDGQSLPSGYDKASGRREDRATARSPVE</sequence>